<keyword evidence="5" id="KW-1185">Reference proteome</keyword>
<dbReference type="PANTHER" id="PTHR10422">
    <property type="entry name" value="CYTOCHROME C OXIDASE SUBUNIT 1"/>
    <property type="match status" value="1"/>
</dbReference>
<feature type="domain" description="Cytochrome oxidase subunit I profile" evidence="3">
    <location>
        <begin position="38"/>
        <end position="547"/>
    </location>
</feature>
<dbReference type="GO" id="GO:0016020">
    <property type="term" value="C:membrane"/>
    <property type="evidence" value="ECO:0007669"/>
    <property type="project" value="InterPro"/>
</dbReference>
<feature type="transmembrane region" description="Helical" evidence="2">
    <location>
        <begin position="315"/>
        <end position="339"/>
    </location>
</feature>
<feature type="transmembrane region" description="Helical" evidence="2">
    <location>
        <begin position="552"/>
        <end position="572"/>
    </location>
</feature>
<feature type="transmembrane region" description="Helical" evidence="2">
    <location>
        <begin position="41"/>
        <end position="64"/>
    </location>
</feature>
<name>F0RP62_DEIPM</name>
<feature type="transmembrane region" description="Helical" evidence="2">
    <location>
        <begin position="124"/>
        <end position="144"/>
    </location>
</feature>
<dbReference type="HOGENOM" id="CLU_033807_1_0_0"/>
<reference evidence="5" key="1">
    <citation type="submission" date="2011-02" db="EMBL/GenBank/DDBJ databases">
        <title>The complete sequence of chromosome of Deinococcus proteolyticus DSM 20540.</title>
        <authorList>
            <consortium name="US DOE Joint Genome Institute (JGI-PGF)"/>
            <person name="Lucas S."/>
            <person name="Copeland A."/>
            <person name="Lapidus A."/>
            <person name="Bruce D."/>
            <person name="Goodwin L."/>
            <person name="Pitluck S."/>
            <person name="Kyrpides N."/>
            <person name="Mavromatis K."/>
            <person name="Pagani I."/>
            <person name="Ivanova N."/>
            <person name="Ovchinnikova G."/>
            <person name="Zeytun A."/>
            <person name="Detter J.C."/>
            <person name="Han C."/>
            <person name="Land M."/>
            <person name="Hauser L."/>
            <person name="Markowitz V."/>
            <person name="Cheng J.-F."/>
            <person name="Hugenholtz P."/>
            <person name="Woyke T."/>
            <person name="Wu D."/>
            <person name="Pukall R."/>
            <person name="Steenblock K."/>
            <person name="Brambilla E."/>
            <person name="Klenk H.-P."/>
            <person name="Eisen J.A."/>
        </authorList>
    </citation>
    <scope>NUCLEOTIDE SEQUENCE [LARGE SCALE GENOMIC DNA]</scope>
    <source>
        <strain evidence="5">ATCC 35074 / DSM 20540 / JCM 6276 / NBRC 101906 / NCIMB 13154 / VKM Ac-1939 / CCM 2703 / MRP</strain>
    </source>
</reference>
<protein>
    <submittedName>
        <fullName evidence="4">Cytochrome-c oxidase</fullName>
        <ecNumber evidence="4">1.9.3.1</ecNumber>
    </submittedName>
</protein>
<keyword evidence="4" id="KW-0560">Oxidoreductase</keyword>
<feature type="transmembrane region" description="Helical" evidence="2">
    <location>
        <begin position="404"/>
        <end position="424"/>
    </location>
</feature>
<evidence type="ECO:0000313" key="5">
    <source>
        <dbReference type="Proteomes" id="UP000007718"/>
    </source>
</evidence>
<dbReference type="InterPro" id="IPR023616">
    <property type="entry name" value="Cyt_c_oxase-like_su1_dom"/>
</dbReference>
<dbReference type="AlphaFoldDB" id="F0RP62"/>
<feature type="transmembrane region" description="Helical" evidence="2">
    <location>
        <begin position="246"/>
        <end position="270"/>
    </location>
</feature>
<dbReference type="PRINTS" id="PR01165">
    <property type="entry name" value="CYCOXIDASEI"/>
</dbReference>
<dbReference type="Proteomes" id="UP000007718">
    <property type="component" value="Chromosome"/>
</dbReference>
<keyword evidence="2" id="KW-1133">Transmembrane helix</keyword>
<dbReference type="InterPro" id="IPR036927">
    <property type="entry name" value="Cyt_c_oxase-like_su1_sf"/>
</dbReference>
<dbReference type="GO" id="GO:0016491">
    <property type="term" value="F:oxidoreductase activity"/>
    <property type="evidence" value="ECO:0007669"/>
    <property type="project" value="UniProtKB-KW"/>
</dbReference>
<feature type="transmembrane region" description="Helical" evidence="2">
    <location>
        <begin position="164"/>
        <end position="187"/>
    </location>
</feature>
<organism evidence="4 5">
    <name type="scientific">Deinococcus proteolyticus (strain ATCC 35074 / DSM 20540 / JCM 6276 / NBRC 101906 / NCIMB 13154 / VKM Ac-1939 / CCM 2703 / MRP)</name>
    <dbReference type="NCBI Taxonomy" id="693977"/>
    <lineage>
        <taxon>Bacteria</taxon>
        <taxon>Thermotogati</taxon>
        <taxon>Deinococcota</taxon>
        <taxon>Deinococci</taxon>
        <taxon>Deinococcales</taxon>
        <taxon>Deinococcaceae</taxon>
        <taxon>Deinococcus</taxon>
    </lineage>
</organism>
<feature type="transmembrane region" description="Helical" evidence="2">
    <location>
        <begin position="364"/>
        <end position="384"/>
    </location>
</feature>
<evidence type="ECO:0000313" key="4">
    <source>
        <dbReference type="EMBL" id="ADY25377.1"/>
    </source>
</evidence>
<dbReference type="STRING" id="693977.Deipr_0204"/>
<dbReference type="Pfam" id="PF00115">
    <property type="entry name" value="COX1"/>
    <property type="match status" value="1"/>
</dbReference>
<keyword evidence="2" id="KW-0812">Transmembrane</keyword>
<sequence length="589" mass="64548">MTTTLPPHAVNADRPAGHGAPARTMPAVQDKAYLASLKGVTAAYVITAFVALLIGVLIGPLQALNYAGINVYDNHLLKLLVKSYYQGLTLHGVLNALVFTQFFISGWMLYLPVRDLGMRINTKFAWGTYAVMTTGLVLTAAALLLNDATVLYTLYPPMQGSPLFYIGASIFVAASWGVLGQVVYTWLQWKRQNPGKVTPLVTHMSVATWLMWFIASLGLVTEALVMLVPWSLGITKTIDPLIARTLFWWTGHAIVYFWLLPAYIAWYAFLPRHAGGRVASEPLVRLAFVLFLLNGVGVGLHHQFSNPNINNTWKIIHMLLTFLVVVPSLLTAFSTAAALEDGARANGGGGFVGWIRHLPWQNPVFVGITLSMISFIPGGAGGVVNASQAFAPVVHNTAWIPGHFHITVGTAVTMTFMAVSFWLIPHLLGKPLPNPKLARWSQWIWFWGMILFAVGMHWQGILGVPRRAQISAVAQPEVYEAMHLALPRFLTGLSGILLLIGGLMFFYVFFKMVFSRRVQDGEEIEIPYSPSISAAGEDLATASPLVRLTEPLLALGALGLIIVLMVYLPVLLPMVTNMQGAPGQMLWRN</sequence>
<keyword evidence="1" id="KW-0679">Respiratory chain</keyword>
<dbReference type="GO" id="GO:0004129">
    <property type="term" value="F:cytochrome-c oxidase activity"/>
    <property type="evidence" value="ECO:0007669"/>
    <property type="project" value="InterPro"/>
</dbReference>
<accession>F0RP62</accession>
<dbReference type="SUPFAM" id="SSF81442">
    <property type="entry name" value="Cytochrome c oxidase subunit I-like"/>
    <property type="match status" value="1"/>
</dbReference>
<evidence type="ECO:0000256" key="2">
    <source>
        <dbReference type="SAM" id="Phobius"/>
    </source>
</evidence>
<gene>
    <name evidence="4" type="ordered locus">Deipr_0204</name>
</gene>
<evidence type="ECO:0000259" key="3">
    <source>
        <dbReference type="PROSITE" id="PS50855"/>
    </source>
</evidence>
<dbReference type="Gene3D" id="1.20.210.10">
    <property type="entry name" value="Cytochrome c oxidase-like, subunit I domain"/>
    <property type="match status" value="1"/>
</dbReference>
<dbReference type="RefSeq" id="WP_013613986.1">
    <property type="nucleotide sequence ID" value="NC_015161.1"/>
</dbReference>
<reference evidence="4 5" key="2">
    <citation type="journal article" date="2012" name="Stand. Genomic Sci.">
        <title>Complete genome sequence of the orange-red pigmented, radioresistant Deinococcus proteolyticus type strain (MRP(T)).</title>
        <authorList>
            <person name="Copeland A."/>
            <person name="Zeytun A."/>
            <person name="Yassawong M."/>
            <person name="Nolan M."/>
            <person name="Lucas S."/>
            <person name="Hammon N."/>
            <person name="Deshpande S."/>
            <person name="Cheng J.F."/>
            <person name="Han C."/>
            <person name="Tapia R."/>
            <person name="Goodwin L.A."/>
            <person name="Pitluck S."/>
            <person name="Mavromatis K."/>
            <person name="Liolios K."/>
            <person name="Pagani I."/>
            <person name="Ivanova N."/>
            <person name="Mikhailova N."/>
            <person name="Pati A."/>
            <person name="Chen A."/>
            <person name="Palaniappan K."/>
            <person name="Land M."/>
            <person name="Hauser L."/>
            <person name="Jeffries C.D."/>
            <person name="Brambilla E.M."/>
            <person name="Rohde M."/>
            <person name="Sikorski J."/>
            <person name="Pukall R."/>
            <person name="Goker M."/>
            <person name="Detter J.C."/>
            <person name="Woyke T."/>
            <person name="Bristow J."/>
            <person name="Eisen J.A."/>
            <person name="Markowitz V."/>
            <person name="Hugenholtz P."/>
            <person name="Kyrpides N.C."/>
            <person name="Klenk H.P."/>
            <person name="Lapidus A."/>
        </authorList>
    </citation>
    <scope>NUCLEOTIDE SEQUENCE [LARGE SCALE GENOMIC DNA]</scope>
    <source>
        <strain evidence="5">ATCC 35074 / DSM 20540 / JCM 6276 / NBRC 101906 / NCIMB 13154 / VKM Ac-1939 / CCM 2703 / MRP</strain>
    </source>
</reference>
<keyword evidence="2" id="KW-0472">Membrane</keyword>
<feature type="transmembrane region" description="Helical" evidence="2">
    <location>
        <begin position="489"/>
        <end position="510"/>
    </location>
</feature>
<dbReference type="InterPro" id="IPR000883">
    <property type="entry name" value="Cyt_C_Oxase_1"/>
</dbReference>
<proteinExistence type="predicted"/>
<evidence type="ECO:0000256" key="1">
    <source>
        <dbReference type="ARBA" id="ARBA00022660"/>
    </source>
</evidence>
<dbReference type="KEGG" id="dpt:Deipr_0204"/>
<dbReference type="EMBL" id="CP002536">
    <property type="protein sequence ID" value="ADY25377.1"/>
    <property type="molecule type" value="Genomic_DNA"/>
</dbReference>
<feature type="transmembrane region" description="Helical" evidence="2">
    <location>
        <begin position="282"/>
        <end position="303"/>
    </location>
</feature>
<keyword evidence="1" id="KW-0249">Electron transport</keyword>
<feature type="transmembrane region" description="Helical" evidence="2">
    <location>
        <begin position="84"/>
        <end position="112"/>
    </location>
</feature>
<dbReference type="PROSITE" id="PS50855">
    <property type="entry name" value="COX1"/>
    <property type="match status" value="1"/>
</dbReference>
<dbReference type="GO" id="GO:0020037">
    <property type="term" value="F:heme binding"/>
    <property type="evidence" value="ECO:0007669"/>
    <property type="project" value="InterPro"/>
</dbReference>
<dbReference type="EC" id="1.9.3.1" evidence="4"/>
<feature type="transmembrane region" description="Helical" evidence="2">
    <location>
        <begin position="208"/>
        <end position="234"/>
    </location>
</feature>
<dbReference type="eggNOG" id="COG0843">
    <property type="taxonomic scope" value="Bacteria"/>
</dbReference>
<dbReference type="PANTHER" id="PTHR10422:SF40">
    <property type="entry name" value="CYTOCHROME C OXIDASE SUBUNIT I"/>
    <property type="match status" value="1"/>
</dbReference>
<keyword evidence="1" id="KW-0813">Transport</keyword>
<feature type="transmembrane region" description="Helical" evidence="2">
    <location>
        <begin position="444"/>
        <end position="461"/>
    </location>
</feature>
<dbReference type="GO" id="GO:0009060">
    <property type="term" value="P:aerobic respiration"/>
    <property type="evidence" value="ECO:0007669"/>
    <property type="project" value="InterPro"/>
</dbReference>